<dbReference type="GeneID" id="17291437"/>
<dbReference type="Proteomes" id="UP000011087">
    <property type="component" value="Unassembled WGS sequence"/>
</dbReference>
<evidence type="ECO:0000313" key="3">
    <source>
        <dbReference type="EnsemblProtists" id="EKX34670"/>
    </source>
</evidence>
<evidence type="ECO:0000256" key="1">
    <source>
        <dbReference type="SAM" id="SignalP"/>
    </source>
</evidence>
<sequence>MSSMPGFSSYLLSILLVMLLSCSDSSGHQSECFITPTLARPSRSEGLQLRWTSSRAGRLGVLHLYAAESSSSSRSRLTADQQAETTSGRLRNLKRLIESSWSNDTPSDKFLGSRRLGKMKRIVLNQVGSQETSSSESRENALVVDERLQSIEVMIGERRHSAPNKTAGDLVVELVLEAADMAAVTAWGSARLLSIAANQATAAAQSAPPLLFNSSQVLPRLQFQQFIQTSLFRPGGYLKTLQEFARRRKGAEEQREVTSDRVTIQDLEFAGEAGENQLRGEKWIRAISQKDWIPSTQLPGAPWKPSSPFFVLLIVLPLQVLAQGCTALPPNLQSSGAQKRRRIVLSGKELQLRLLEQGAIDTVEAASIIMGYQRLKNISAAPDLSMLIDMEEEVRELVSSSRA</sequence>
<accession>L1IFQ5</accession>
<feature type="signal peptide" evidence="1">
    <location>
        <begin position="1"/>
        <end position="27"/>
    </location>
</feature>
<name>L1IFQ5_GUITC</name>
<reference evidence="4" key="2">
    <citation type="submission" date="2012-11" db="EMBL/GenBank/DDBJ databases">
        <authorList>
            <person name="Kuo A."/>
            <person name="Curtis B.A."/>
            <person name="Tanifuji G."/>
            <person name="Burki F."/>
            <person name="Gruber A."/>
            <person name="Irimia M."/>
            <person name="Maruyama S."/>
            <person name="Arias M.C."/>
            <person name="Ball S.G."/>
            <person name="Gile G.H."/>
            <person name="Hirakawa Y."/>
            <person name="Hopkins J.F."/>
            <person name="Rensing S.A."/>
            <person name="Schmutz J."/>
            <person name="Symeonidi A."/>
            <person name="Elias M."/>
            <person name="Eveleigh R.J."/>
            <person name="Herman E.K."/>
            <person name="Klute M.J."/>
            <person name="Nakayama T."/>
            <person name="Obornik M."/>
            <person name="Reyes-Prieto A."/>
            <person name="Armbrust E.V."/>
            <person name="Aves S.J."/>
            <person name="Beiko R.G."/>
            <person name="Coutinho P."/>
            <person name="Dacks J.B."/>
            <person name="Durnford D.G."/>
            <person name="Fast N.M."/>
            <person name="Green B.R."/>
            <person name="Grisdale C."/>
            <person name="Hempe F."/>
            <person name="Henrissat B."/>
            <person name="Hoppner M.P."/>
            <person name="Ishida K.-I."/>
            <person name="Kim E."/>
            <person name="Koreny L."/>
            <person name="Kroth P.G."/>
            <person name="Liu Y."/>
            <person name="Malik S.-B."/>
            <person name="Maier U.G."/>
            <person name="McRose D."/>
            <person name="Mock T."/>
            <person name="Neilson J.A."/>
            <person name="Onodera N.T."/>
            <person name="Poole A.M."/>
            <person name="Pritham E.J."/>
            <person name="Richards T.A."/>
            <person name="Rocap G."/>
            <person name="Roy S.W."/>
            <person name="Sarai C."/>
            <person name="Schaack S."/>
            <person name="Shirato S."/>
            <person name="Slamovits C.H."/>
            <person name="Spencer D.F."/>
            <person name="Suzuki S."/>
            <person name="Worden A.Z."/>
            <person name="Zauner S."/>
            <person name="Barry K."/>
            <person name="Bell C."/>
            <person name="Bharti A.K."/>
            <person name="Crow J.A."/>
            <person name="Grimwood J."/>
            <person name="Kramer R."/>
            <person name="Lindquist E."/>
            <person name="Lucas S."/>
            <person name="Salamov A."/>
            <person name="McFadden G.I."/>
            <person name="Lane C.E."/>
            <person name="Keeling P.J."/>
            <person name="Gray M.W."/>
            <person name="Grigoriev I.V."/>
            <person name="Archibald J.M."/>
        </authorList>
    </citation>
    <scope>NUCLEOTIDE SEQUENCE</scope>
    <source>
        <strain evidence="4">CCMP2712</strain>
    </source>
</reference>
<dbReference type="EnsemblProtists" id="EKX34670">
    <property type="protein sequence ID" value="EKX34670"/>
    <property type="gene ID" value="GUITHDRAFT_166134"/>
</dbReference>
<reference evidence="2 4" key="1">
    <citation type="journal article" date="2012" name="Nature">
        <title>Algal genomes reveal evolutionary mosaicism and the fate of nucleomorphs.</title>
        <authorList>
            <consortium name="DOE Joint Genome Institute"/>
            <person name="Curtis B.A."/>
            <person name="Tanifuji G."/>
            <person name="Burki F."/>
            <person name="Gruber A."/>
            <person name="Irimia M."/>
            <person name="Maruyama S."/>
            <person name="Arias M.C."/>
            <person name="Ball S.G."/>
            <person name="Gile G.H."/>
            <person name="Hirakawa Y."/>
            <person name="Hopkins J.F."/>
            <person name="Kuo A."/>
            <person name="Rensing S.A."/>
            <person name="Schmutz J."/>
            <person name="Symeonidi A."/>
            <person name="Elias M."/>
            <person name="Eveleigh R.J."/>
            <person name="Herman E.K."/>
            <person name="Klute M.J."/>
            <person name="Nakayama T."/>
            <person name="Obornik M."/>
            <person name="Reyes-Prieto A."/>
            <person name="Armbrust E.V."/>
            <person name="Aves S.J."/>
            <person name="Beiko R.G."/>
            <person name="Coutinho P."/>
            <person name="Dacks J.B."/>
            <person name="Durnford D.G."/>
            <person name="Fast N.M."/>
            <person name="Green B.R."/>
            <person name="Grisdale C.J."/>
            <person name="Hempel F."/>
            <person name="Henrissat B."/>
            <person name="Hoppner M.P."/>
            <person name="Ishida K."/>
            <person name="Kim E."/>
            <person name="Koreny L."/>
            <person name="Kroth P.G."/>
            <person name="Liu Y."/>
            <person name="Malik S.B."/>
            <person name="Maier U.G."/>
            <person name="McRose D."/>
            <person name="Mock T."/>
            <person name="Neilson J.A."/>
            <person name="Onodera N.T."/>
            <person name="Poole A.M."/>
            <person name="Pritham E.J."/>
            <person name="Richards T.A."/>
            <person name="Rocap G."/>
            <person name="Roy S.W."/>
            <person name="Sarai C."/>
            <person name="Schaack S."/>
            <person name="Shirato S."/>
            <person name="Slamovits C.H."/>
            <person name="Spencer D.F."/>
            <person name="Suzuki S."/>
            <person name="Worden A.Z."/>
            <person name="Zauner S."/>
            <person name="Barry K."/>
            <person name="Bell C."/>
            <person name="Bharti A.K."/>
            <person name="Crow J.A."/>
            <person name="Grimwood J."/>
            <person name="Kramer R."/>
            <person name="Lindquist E."/>
            <person name="Lucas S."/>
            <person name="Salamov A."/>
            <person name="McFadden G.I."/>
            <person name="Lane C.E."/>
            <person name="Keeling P.J."/>
            <person name="Gray M.W."/>
            <person name="Grigoriev I.V."/>
            <person name="Archibald J.M."/>
        </authorList>
    </citation>
    <scope>NUCLEOTIDE SEQUENCE</scope>
    <source>
        <strain evidence="2 4">CCMP2712</strain>
    </source>
</reference>
<dbReference type="PaxDb" id="55529-EKX34670"/>
<organism evidence="2">
    <name type="scientific">Guillardia theta (strain CCMP2712)</name>
    <name type="common">Cryptophyte</name>
    <dbReference type="NCBI Taxonomy" id="905079"/>
    <lineage>
        <taxon>Eukaryota</taxon>
        <taxon>Cryptophyceae</taxon>
        <taxon>Pyrenomonadales</taxon>
        <taxon>Geminigeraceae</taxon>
        <taxon>Guillardia</taxon>
    </lineage>
</organism>
<protein>
    <submittedName>
        <fullName evidence="2 3">Uncharacterized protein</fullName>
    </submittedName>
</protein>
<feature type="chain" id="PRO_5008769964" evidence="1">
    <location>
        <begin position="28"/>
        <end position="403"/>
    </location>
</feature>
<proteinExistence type="predicted"/>
<dbReference type="AlphaFoldDB" id="L1IFQ5"/>
<dbReference type="EMBL" id="JH993104">
    <property type="protein sequence ID" value="EKX34670.1"/>
    <property type="molecule type" value="Genomic_DNA"/>
</dbReference>
<keyword evidence="4" id="KW-1185">Reference proteome</keyword>
<dbReference type="RefSeq" id="XP_005821650.1">
    <property type="nucleotide sequence ID" value="XM_005821593.1"/>
</dbReference>
<keyword evidence="1" id="KW-0732">Signal</keyword>
<evidence type="ECO:0000313" key="4">
    <source>
        <dbReference type="Proteomes" id="UP000011087"/>
    </source>
</evidence>
<reference evidence="3" key="3">
    <citation type="submission" date="2016-03" db="UniProtKB">
        <authorList>
            <consortium name="EnsemblProtists"/>
        </authorList>
    </citation>
    <scope>IDENTIFICATION</scope>
</reference>
<gene>
    <name evidence="2" type="ORF">GUITHDRAFT_166134</name>
</gene>
<evidence type="ECO:0000313" key="2">
    <source>
        <dbReference type="EMBL" id="EKX34670.1"/>
    </source>
</evidence>
<dbReference type="KEGG" id="gtt:GUITHDRAFT_166134"/>
<dbReference type="HOGENOM" id="CLU_684156_0_0_1"/>